<dbReference type="EMBL" id="CP071793">
    <property type="protein sequence ID" value="QTD47634.1"/>
    <property type="molecule type" value="Genomic_DNA"/>
</dbReference>
<evidence type="ECO:0000313" key="9">
    <source>
        <dbReference type="EMBL" id="QTD51857.1"/>
    </source>
</evidence>
<dbReference type="Proteomes" id="UP000663929">
    <property type="component" value="Chromosome"/>
</dbReference>
<dbReference type="PANTHER" id="PTHR33055:SF3">
    <property type="entry name" value="PUTATIVE TRANSPOSASE FOR IS117-RELATED"/>
    <property type="match status" value="1"/>
</dbReference>
<reference evidence="6" key="1">
    <citation type="submission" date="2021-03" db="EMBL/GenBank/DDBJ databases">
        <title>Acanthopleuribacteraceae sp. M133.</title>
        <authorList>
            <person name="Wang G."/>
        </authorList>
    </citation>
    <scope>NUCLEOTIDE SEQUENCE</scope>
    <source>
        <strain evidence="6">M133</strain>
    </source>
</reference>
<dbReference type="InterPro" id="IPR003346">
    <property type="entry name" value="Transposase_20"/>
</dbReference>
<dbReference type="EMBL" id="CP071793">
    <property type="protein sequence ID" value="QTD51394.1"/>
    <property type="molecule type" value="Genomic_DNA"/>
</dbReference>
<dbReference type="PANTHER" id="PTHR33055">
    <property type="entry name" value="TRANSPOSASE FOR INSERTION SEQUENCE ELEMENT IS1111A"/>
    <property type="match status" value="1"/>
</dbReference>
<dbReference type="EMBL" id="CP071793">
    <property type="protein sequence ID" value="QTD50772.1"/>
    <property type="molecule type" value="Genomic_DNA"/>
</dbReference>
<evidence type="ECO:0000313" key="10">
    <source>
        <dbReference type="EMBL" id="QTD53057.1"/>
    </source>
</evidence>
<dbReference type="KEGG" id="scor:J3U87_23350"/>
<dbReference type="Pfam" id="PF01548">
    <property type="entry name" value="DEDD_Tnp_IS110"/>
    <property type="match status" value="1"/>
</dbReference>
<dbReference type="KEGG" id="scor:J3U87_34745"/>
<evidence type="ECO:0000313" key="7">
    <source>
        <dbReference type="EMBL" id="QTD50772.1"/>
    </source>
</evidence>
<dbReference type="GO" id="GO:0004803">
    <property type="term" value="F:transposase activity"/>
    <property type="evidence" value="ECO:0007669"/>
    <property type="project" value="InterPro"/>
</dbReference>
<dbReference type="GO" id="GO:0003677">
    <property type="term" value="F:DNA binding"/>
    <property type="evidence" value="ECO:0007669"/>
    <property type="project" value="InterPro"/>
</dbReference>
<dbReference type="EMBL" id="CP071793">
    <property type="protein sequence ID" value="QTD53057.1"/>
    <property type="molecule type" value="Genomic_DNA"/>
</dbReference>
<dbReference type="GO" id="GO:0006313">
    <property type="term" value="P:DNA transposition"/>
    <property type="evidence" value="ECO:0007669"/>
    <property type="project" value="InterPro"/>
</dbReference>
<protein>
    <submittedName>
        <fullName evidence="6">IS110 family transposase</fullName>
    </submittedName>
</protein>
<name>A0A8A4THB4_SULCO</name>
<evidence type="ECO:0000313" key="11">
    <source>
        <dbReference type="Proteomes" id="UP000663929"/>
    </source>
</evidence>
<evidence type="ECO:0000313" key="8">
    <source>
        <dbReference type="EMBL" id="QTD51394.1"/>
    </source>
</evidence>
<evidence type="ECO:0000313" key="5">
    <source>
        <dbReference type="EMBL" id="QTD48527.1"/>
    </source>
</evidence>
<dbReference type="EMBL" id="CP071793">
    <property type="protein sequence ID" value="QTD48527.1"/>
    <property type="molecule type" value="Genomic_DNA"/>
</dbReference>
<dbReference type="AlphaFoldDB" id="A0A8A4THB4"/>
<evidence type="ECO:0000259" key="3">
    <source>
        <dbReference type="Pfam" id="PF02371"/>
    </source>
</evidence>
<evidence type="ECO:0000313" key="4">
    <source>
        <dbReference type="EMBL" id="QTD47634.1"/>
    </source>
</evidence>
<dbReference type="Pfam" id="PF02371">
    <property type="entry name" value="Transposase_20"/>
    <property type="match status" value="1"/>
</dbReference>
<accession>A0A8A4THB4</accession>
<dbReference type="NCBIfam" id="NF033542">
    <property type="entry name" value="transpos_IS110"/>
    <property type="match status" value="1"/>
</dbReference>
<dbReference type="InterPro" id="IPR002525">
    <property type="entry name" value="Transp_IS110-like_N"/>
</dbReference>
<feature type="domain" description="Transposase IS116/IS110/IS902 C-terminal" evidence="3">
    <location>
        <begin position="217"/>
        <end position="303"/>
    </location>
</feature>
<evidence type="ECO:0000259" key="2">
    <source>
        <dbReference type="Pfam" id="PF01548"/>
    </source>
</evidence>
<evidence type="ECO:0000256" key="1">
    <source>
        <dbReference type="SAM" id="Coils"/>
    </source>
</evidence>
<feature type="coiled-coil region" evidence="1">
    <location>
        <begin position="188"/>
        <end position="215"/>
    </location>
</feature>
<feature type="domain" description="Transposase IS110-like N-terminal" evidence="2">
    <location>
        <begin position="10"/>
        <end position="173"/>
    </location>
</feature>
<dbReference type="KEGG" id="scor:J3U87_02900"/>
<dbReference type="RefSeq" id="WP_237377302.1">
    <property type="nucleotide sequence ID" value="NZ_CP071793.1"/>
</dbReference>
<dbReference type="KEGG" id="scor:J3U87_18740"/>
<proteinExistence type="predicted"/>
<gene>
    <name evidence="8" type="ORF">J3U87_02900</name>
    <name evidence="9" type="ORF">J3U87_05245</name>
    <name evidence="10" type="ORF">J3U87_11400</name>
    <name evidence="4" type="ORF">J3U87_18740</name>
    <name evidence="5" type="ORF">J3U87_23350</name>
    <name evidence="6" type="ORF">J3U87_25215</name>
    <name evidence="7" type="ORF">J3U87_34745</name>
</gene>
<keyword evidence="11" id="KW-1185">Reference proteome</keyword>
<keyword evidence="1" id="KW-0175">Coiled coil</keyword>
<sequence length="353" mass="40172">MTKTLTAWTGIDVSKNTFDIAYVSTEKGVPFEKDIPFHRIPARKFPRTLTGAEDALTWLDEALGFPEPFKEHVWVVMEDCGRYAEELRLWLSMNKGPSICMITPSLTAAYAKSRGLRNKTDRVDARLLALFGQERKPKIQTIPSRTYQILKDLWRCRQEYVELQVAEGNRAGQPLQIEAVQKIRKKHLKELQDHIDRVEKEIKKLLNRTPKLKKDVDLLCTIKGIGFLTAVMVIAEMGDLRRFARSRQVGAFAGLNPSKFESGTSVKKTTIISRKGSAVLRAGLYMPALTACRFNEQMKTFYERLIRKGKSKKAAVVAVMRKLLVLMRAILKTGVPYQEDFQKCASAEKMCKT</sequence>
<dbReference type="KEGG" id="scor:J3U87_25215"/>
<dbReference type="EMBL" id="CP071793">
    <property type="protein sequence ID" value="QTD51857.1"/>
    <property type="molecule type" value="Genomic_DNA"/>
</dbReference>
<dbReference type="InterPro" id="IPR047650">
    <property type="entry name" value="Transpos_IS110"/>
</dbReference>
<organism evidence="6 11">
    <name type="scientific">Sulfidibacter corallicola</name>
    <dbReference type="NCBI Taxonomy" id="2818388"/>
    <lineage>
        <taxon>Bacteria</taxon>
        <taxon>Pseudomonadati</taxon>
        <taxon>Acidobacteriota</taxon>
        <taxon>Holophagae</taxon>
        <taxon>Acanthopleuribacterales</taxon>
        <taxon>Acanthopleuribacteraceae</taxon>
        <taxon>Sulfidibacter</taxon>
    </lineage>
</organism>
<evidence type="ECO:0000313" key="6">
    <source>
        <dbReference type="EMBL" id="QTD48897.1"/>
    </source>
</evidence>
<dbReference type="EMBL" id="CP071793">
    <property type="protein sequence ID" value="QTD48897.1"/>
    <property type="molecule type" value="Genomic_DNA"/>
</dbReference>
<dbReference type="KEGG" id="scor:J3U87_05245"/>
<dbReference type="KEGG" id="scor:J3U87_11400"/>